<keyword evidence="3" id="KW-1185">Reference proteome</keyword>
<evidence type="ECO:0000313" key="2">
    <source>
        <dbReference type="EMBL" id="EAY25393.1"/>
    </source>
</evidence>
<evidence type="ECO:0000313" key="3">
    <source>
        <dbReference type="Proteomes" id="UP000004095"/>
    </source>
</evidence>
<feature type="transmembrane region" description="Helical" evidence="1">
    <location>
        <begin position="31"/>
        <end position="48"/>
    </location>
</feature>
<gene>
    <name evidence="2" type="ORF">M23134_06652</name>
</gene>
<dbReference type="Pfam" id="PF04020">
    <property type="entry name" value="Phage_holin_4_2"/>
    <property type="match status" value="1"/>
</dbReference>
<dbReference type="Proteomes" id="UP000004095">
    <property type="component" value="Unassembled WGS sequence"/>
</dbReference>
<organism evidence="2 3">
    <name type="scientific">Microscilla marina ATCC 23134</name>
    <dbReference type="NCBI Taxonomy" id="313606"/>
    <lineage>
        <taxon>Bacteria</taxon>
        <taxon>Pseudomonadati</taxon>
        <taxon>Bacteroidota</taxon>
        <taxon>Cytophagia</taxon>
        <taxon>Cytophagales</taxon>
        <taxon>Microscillaceae</taxon>
        <taxon>Microscilla</taxon>
    </lineage>
</organism>
<proteinExistence type="predicted"/>
<dbReference type="OrthoDB" id="6402664at2"/>
<accession>A1ZW30</accession>
<comment type="caution">
    <text evidence="2">The sequence shown here is derived from an EMBL/GenBank/DDBJ whole genome shotgun (WGS) entry which is preliminary data.</text>
</comment>
<protein>
    <submittedName>
        <fullName evidence="2">Membrane spanning protein</fullName>
    </submittedName>
</protein>
<dbReference type="AlphaFoldDB" id="A1ZW30"/>
<feature type="transmembrane region" description="Helical" evidence="1">
    <location>
        <begin position="55"/>
        <end position="79"/>
    </location>
</feature>
<dbReference type="PANTHER" id="PTHR37309">
    <property type="entry name" value="SLR0284 PROTEIN"/>
    <property type="match status" value="1"/>
</dbReference>
<keyword evidence="1" id="KW-1133">Transmembrane helix</keyword>
<dbReference type="EMBL" id="AAWS01000049">
    <property type="protein sequence ID" value="EAY25393.1"/>
    <property type="molecule type" value="Genomic_DNA"/>
</dbReference>
<dbReference type="eggNOG" id="COG1950">
    <property type="taxonomic scope" value="Bacteria"/>
</dbReference>
<dbReference type="InterPro" id="IPR007165">
    <property type="entry name" value="Phage_holin_4_2"/>
</dbReference>
<evidence type="ECO:0000256" key="1">
    <source>
        <dbReference type="SAM" id="Phobius"/>
    </source>
</evidence>
<reference evidence="2 3" key="1">
    <citation type="submission" date="2007-01" db="EMBL/GenBank/DDBJ databases">
        <authorList>
            <person name="Haygood M."/>
            <person name="Podell S."/>
            <person name="Anderson C."/>
            <person name="Hopkinson B."/>
            <person name="Roe K."/>
            <person name="Barbeau K."/>
            <person name="Gaasterland T."/>
            <person name="Ferriera S."/>
            <person name="Johnson J."/>
            <person name="Kravitz S."/>
            <person name="Beeson K."/>
            <person name="Sutton G."/>
            <person name="Rogers Y.-H."/>
            <person name="Friedman R."/>
            <person name="Frazier M."/>
            <person name="Venter J.C."/>
        </authorList>
    </citation>
    <scope>NUCLEOTIDE SEQUENCE [LARGE SCALE GENOMIC DNA]</scope>
    <source>
        <strain evidence="2 3">ATCC 23134</strain>
    </source>
</reference>
<keyword evidence="1" id="KW-0812">Transmembrane</keyword>
<name>A1ZW30_MICM2</name>
<keyword evidence="1" id="KW-0472">Membrane</keyword>
<dbReference type="RefSeq" id="WP_002702876.1">
    <property type="nucleotide sequence ID" value="NZ_AAWS01000049.1"/>
</dbReference>
<sequence length="118" mass="12844">MTKLIVKAGVALASVWFTARLLKEGVTLEGTAPTVIVAILLALINAFVKPILKFLTFPVTMITMGLFPLIINAGLILLVDELVQKGFDVKGVFWAFAFSFVLSVVSWAFDFVTAPLQK</sequence>
<dbReference type="PANTHER" id="PTHR37309:SF1">
    <property type="entry name" value="SLR0284 PROTEIN"/>
    <property type="match status" value="1"/>
</dbReference>
<feature type="transmembrane region" description="Helical" evidence="1">
    <location>
        <begin position="91"/>
        <end position="112"/>
    </location>
</feature>